<name>A0ABP9AY60_9GAMM</name>
<gene>
    <name evidence="2" type="ORF">GCM10023307_11180</name>
</gene>
<organism evidence="2 3">
    <name type="scientific">Lysobacter hankyongensis</name>
    <dbReference type="NCBI Taxonomy" id="1176535"/>
    <lineage>
        <taxon>Bacteria</taxon>
        <taxon>Pseudomonadati</taxon>
        <taxon>Pseudomonadota</taxon>
        <taxon>Gammaproteobacteria</taxon>
        <taxon>Lysobacterales</taxon>
        <taxon>Lysobacteraceae</taxon>
        <taxon>Lysobacter</taxon>
    </lineage>
</organism>
<evidence type="ECO:0000313" key="2">
    <source>
        <dbReference type="EMBL" id="GAA4787825.1"/>
    </source>
</evidence>
<evidence type="ECO:0000313" key="3">
    <source>
        <dbReference type="Proteomes" id="UP001499959"/>
    </source>
</evidence>
<evidence type="ECO:0000259" key="1">
    <source>
        <dbReference type="Pfam" id="PF12902"/>
    </source>
</evidence>
<dbReference type="Gene3D" id="1.20.1260.10">
    <property type="match status" value="1"/>
</dbReference>
<dbReference type="InterPro" id="IPR009078">
    <property type="entry name" value="Ferritin-like_SF"/>
</dbReference>
<proteinExistence type="predicted"/>
<feature type="domain" description="Iminophenyl-pyruvate dimer synthase" evidence="1">
    <location>
        <begin position="25"/>
        <end position="233"/>
    </location>
</feature>
<dbReference type="RefSeq" id="WP_345302315.1">
    <property type="nucleotide sequence ID" value="NZ_BAABJE010000002.1"/>
</dbReference>
<accession>A0ABP9AY60</accession>
<dbReference type="Pfam" id="PF12902">
    <property type="entry name" value="Ferritin-like"/>
    <property type="match status" value="1"/>
</dbReference>
<keyword evidence="3" id="KW-1185">Reference proteome</keyword>
<dbReference type="InterPro" id="IPR012347">
    <property type="entry name" value="Ferritin-like"/>
</dbReference>
<dbReference type="InterPro" id="IPR026820">
    <property type="entry name" value="VioB/RebD_dom"/>
</dbReference>
<dbReference type="PANTHER" id="PTHR34400:SF4">
    <property type="entry name" value="MEMBRANE PROTEIN"/>
    <property type="match status" value="1"/>
</dbReference>
<dbReference type="EMBL" id="BAABJE010000002">
    <property type="protein sequence ID" value="GAA4787825.1"/>
    <property type="molecule type" value="Genomic_DNA"/>
</dbReference>
<sequence length="350" mass="38206">MIRLHASVIEGIRQADTPAELHRYLQNAIELEHSTIPPYLTAMFSLRPGVNRRIGELIRSIVIQEMLHMSIAANILIAIGGRPQINTPGFVPKYPGPLPMQVGDGLIVGIEAFSMPVVKNVFMAIEQPEDEIPVRLMAAQEGAEPEFATIGQFYDAIQAQIRALGNDIFVVPTAPPQLVAPHWFPPDKLYPIVDVDSACRAIDLIKIEGEGTSTTPFQSPDDPAHFYKFGSIVAGRELIATPTGYAYGGAPIPFDPDGVWPLRPNCRIADFAPGTLARTRIEQFAYNYSSLLNSLHLAFNGEPERLDAAIGLMYDLRVLAVAMMQIVADPGTGQTVGPSYEYVRVQGGMS</sequence>
<comment type="caution">
    <text evidence="2">The sequence shown here is derived from an EMBL/GenBank/DDBJ whole genome shotgun (WGS) entry which is preliminary data.</text>
</comment>
<protein>
    <recommendedName>
        <fullName evidence="1">Iminophenyl-pyruvate dimer synthase domain-containing protein</fullName>
    </recommendedName>
</protein>
<dbReference type="Proteomes" id="UP001499959">
    <property type="component" value="Unassembled WGS sequence"/>
</dbReference>
<dbReference type="PANTHER" id="PTHR34400">
    <property type="match status" value="1"/>
</dbReference>
<reference evidence="3" key="1">
    <citation type="journal article" date="2019" name="Int. J. Syst. Evol. Microbiol.">
        <title>The Global Catalogue of Microorganisms (GCM) 10K type strain sequencing project: providing services to taxonomists for standard genome sequencing and annotation.</title>
        <authorList>
            <consortium name="The Broad Institute Genomics Platform"/>
            <consortium name="The Broad Institute Genome Sequencing Center for Infectious Disease"/>
            <person name="Wu L."/>
            <person name="Ma J."/>
        </authorList>
    </citation>
    <scope>NUCLEOTIDE SEQUENCE [LARGE SCALE GENOMIC DNA]</scope>
    <source>
        <strain evidence="3">JCM 18204</strain>
    </source>
</reference>
<dbReference type="SUPFAM" id="SSF47240">
    <property type="entry name" value="Ferritin-like"/>
    <property type="match status" value="1"/>
</dbReference>